<dbReference type="PANTHER" id="PTHR32411:SF66">
    <property type="entry name" value="GNK2-HOMOLOGOUS DOMAIN-CONTAINING PROTEIN"/>
    <property type="match status" value="1"/>
</dbReference>
<dbReference type="Gene3D" id="3.30.430.20">
    <property type="entry name" value="Gnk2 domain, C-X8-C-X2-C motif"/>
    <property type="match status" value="5"/>
</dbReference>
<keyword evidence="6" id="KW-0812">Transmembrane</keyword>
<protein>
    <recommendedName>
        <fullName evidence="8">Gnk2-homologous domain-containing protein</fullName>
    </recommendedName>
</protein>
<comment type="caution">
    <text evidence="9">The sequence shown here is derived from an EMBL/GenBank/DDBJ whole genome shotgun (WGS) entry which is preliminary data.</text>
</comment>
<dbReference type="EMBL" id="JADBGQ010000003">
    <property type="protein sequence ID" value="KAG5406047.1"/>
    <property type="molecule type" value="Genomic_DNA"/>
</dbReference>
<dbReference type="InterPro" id="IPR050581">
    <property type="entry name" value="CRR_secretory_protein"/>
</dbReference>
<evidence type="ECO:0000256" key="4">
    <source>
        <dbReference type="ARBA" id="ARBA00022737"/>
    </source>
</evidence>
<feature type="domain" description="Gnk2-homologous" evidence="8">
    <location>
        <begin position="151"/>
        <end position="262"/>
    </location>
</feature>
<dbReference type="InterPro" id="IPR002902">
    <property type="entry name" value="GNK2"/>
</dbReference>
<feature type="domain" description="Gnk2-homologous" evidence="8">
    <location>
        <begin position="32"/>
        <end position="140"/>
    </location>
</feature>
<feature type="domain" description="Gnk2-homologous" evidence="8">
    <location>
        <begin position="335"/>
        <end position="443"/>
    </location>
</feature>
<accession>A0ABQ7N557</accession>
<comment type="similarity">
    <text evidence="5">Belongs to the cysteine-rich repeat secretory protein family.</text>
</comment>
<feature type="chain" id="PRO_5045475290" description="Gnk2-homologous domain-containing protein" evidence="7">
    <location>
        <begin position="26"/>
        <end position="690"/>
    </location>
</feature>
<evidence type="ECO:0000259" key="8">
    <source>
        <dbReference type="PROSITE" id="PS51473"/>
    </source>
</evidence>
<proteinExistence type="inferred from homology"/>
<dbReference type="InterPro" id="IPR038408">
    <property type="entry name" value="GNK2_sf"/>
</dbReference>
<feature type="domain" description="Gnk2-homologous" evidence="8">
    <location>
        <begin position="450"/>
        <end position="570"/>
    </location>
</feature>
<feature type="domain" description="Gnk2-homologous" evidence="8">
    <location>
        <begin position="577"/>
        <end position="687"/>
    </location>
</feature>
<feature type="transmembrane region" description="Helical" evidence="6">
    <location>
        <begin position="305"/>
        <end position="326"/>
    </location>
</feature>
<keyword evidence="4" id="KW-0677">Repeat</keyword>
<evidence type="ECO:0000256" key="5">
    <source>
        <dbReference type="ARBA" id="ARBA00038515"/>
    </source>
</evidence>
<evidence type="ECO:0000256" key="6">
    <source>
        <dbReference type="SAM" id="Phobius"/>
    </source>
</evidence>
<dbReference type="Pfam" id="PF01657">
    <property type="entry name" value="Stress-antifung"/>
    <property type="match status" value="4"/>
</dbReference>
<gene>
    <name evidence="9" type="primary">A03p045390.1_BraROA</name>
    <name evidence="9" type="ORF">IGI04_012166</name>
</gene>
<dbReference type="PROSITE" id="PS51473">
    <property type="entry name" value="GNK2"/>
    <property type="match status" value="5"/>
</dbReference>
<comment type="subcellular location">
    <subcellularLocation>
        <location evidence="1">Secreted</location>
    </subcellularLocation>
</comment>
<evidence type="ECO:0000256" key="1">
    <source>
        <dbReference type="ARBA" id="ARBA00004613"/>
    </source>
</evidence>
<evidence type="ECO:0000256" key="3">
    <source>
        <dbReference type="ARBA" id="ARBA00022729"/>
    </source>
</evidence>
<name>A0ABQ7N557_BRACM</name>
<sequence>MSFGSVPIVAAVAIQLLLIPSVVLSLNITNLYLHHACNNTQGKYKPGSLFEKNLNTVIKNISTFDLRKGFALDSNMKSPYFDIPPNTVFVTLQCRGDSYGPKCHSCLAEALSGLRKKCPGHKGATIWYDQCLLDISTENSIRTALPNRVHYDNYLCISNPKSVSGDKKIFEKKKDDFTDKLLSVVNKTTDSNLRGPLYAKGEMMIGKKKFYGMLQCTNELFASACYVCLEWLVLGHPFCFYEGQGARLMCRSCGSTFPRLTPASDVTIGKKLLYSLWCKAKGNNNEQISYINSSTSQRSQTMPSIFGSVHILAVVAIQLLLIPSVVSSLNITNEYIHHACNNTQGKYKPGSVFEKNLNIALKNISAFNLHKGFALDSNIDRPYKNIPPDTAFVMLQCRGDSYGSKCHSCLATALSGLRKKCPRNKAGTIWYDQCTLDISTYSAGDTRILYDNYFCKENPKDLSGDTNMFIKKKNDFTEKLLSEVKKLGKNGKGPLYATGETMIGTKKLYGMMQCTDELYENGCYVCLDWIIYEHPLCGREKQGLRKKCPRNKAGTIWYDQCTLDISTYSAGDTRILYDNYFCKENPKDLSGDTNMFIKKKNDFTEKLLSEVKKLGKNGKGPLYATGETMIGTKKLYGMMQCTDELYENGCYVCLDWIIYEHPLCGREKQGVRYLCRSCNARFELYPFLRT</sequence>
<keyword evidence="6" id="KW-1133">Transmembrane helix</keyword>
<keyword evidence="6" id="KW-0472">Membrane</keyword>
<feature type="signal peptide" evidence="7">
    <location>
        <begin position="1"/>
        <end position="25"/>
    </location>
</feature>
<evidence type="ECO:0000313" key="10">
    <source>
        <dbReference type="Proteomes" id="UP000823674"/>
    </source>
</evidence>
<evidence type="ECO:0000256" key="2">
    <source>
        <dbReference type="ARBA" id="ARBA00022525"/>
    </source>
</evidence>
<reference evidence="9 10" key="1">
    <citation type="submission" date="2021-03" db="EMBL/GenBank/DDBJ databases">
        <authorList>
            <person name="King G.J."/>
            <person name="Bancroft I."/>
            <person name="Baten A."/>
            <person name="Bloomfield J."/>
            <person name="Borpatragohain P."/>
            <person name="He Z."/>
            <person name="Irish N."/>
            <person name="Irwin J."/>
            <person name="Liu K."/>
            <person name="Mauleon R.P."/>
            <person name="Moore J."/>
            <person name="Morris R."/>
            <person name="Ostergaard L."/>
            <person name="Wang B."/>
            <person name="Wells R."/>
        </authorList>
    </citation>
    <scope>NUCLEOTIDE SEQUENCE [LARGE SCALE GENOMIC DNA]</scope>
    <source>
        <strain evidence="9">R-o-18</strain>
        <tissue evidence="9">Leaf</tissue>
    </source>
</reference>
<keyword evidence="2" id="KW-0964">Secreted</keyword>
<dbReference type="Proteomes" id="UP000823674">
    <property type="component" value="Chromosome A03"/>
</dbReference>
<organism evidence="9 10">
    <name type="scientific">Brassica rapa subsp. trilocularis</name>
    <dbReference type="NCBI Taxonomy" id="1813537"/>
    <lineage>
        <taxon>Eukaryota</taxon>
        <taxon>Viridiplantae</taxon>
        <taxon>Streptophyta</taxon>
        <taxon>Embryophyta</taxon>
        <taxon>Tracheophyta</taxon>
        <taxon>Spermatophyta</taxon>
        <taxon>Magnoliopsida</taxon>
        <taxon>eudicotyledons</taxon>
        <taxon>Gunneridae</taxon>
        <taxon>Pentapetalae</taxon>
        <taxon>rosids</taxon>
        <taxon>malvids</taxon>
        <taxon>Brassicales</taxon>
        <taxon>Brassicaceae</taxon>
        <taxon>Brassiceae</taxon>
        <taxon>Brassica</taxon>
    </lineage>
</organism>
<keyword evidence="3 7" id="KW-0732">Signal</keyword>
<dbReference type="CDD" id="cd23509">
    <property type="entry name" value="Gnk2-like"/>
    <property type="match status" value="5"/>
</dbReference>
<evidence type="ECO:0000256" key="7">
    <source>
        <dbReference type="SAM" id="SignalP"/>
    </source>
</evidence>
<dbReference type="PANTHER" id="PTHR32411">
    <property type="entry name" value="CYSTEINE-RICH REPEAT SECRETORY PROTEIN 38-RELATED"/>
    <property type="match status" value="1"/>
</dbReference>
<evidence type="ECO:0000313" key="9">
    <source>
        <dbReference type="EMBL" id="KAG5406047.1"/>
    </source>
</evidence>
<keyword evidence="10" id="KW-1185">Reference proteome</keyword>